<keyword evidence="4" id="KW-1185">Reference proteome</keyword>
<evidence type="ECO:0000313" key="4">
    <source>
        <dbReference type="Proteomes" id="UP000194841"/>
    </source>
</evidence>
<dbReference type="InterPro" id="IPR021309">
    <property type="entry name" value="YgaP-like_TM"/>
</dbReference>
<evidence type="ECO:0000313" key="3">
    <source>
        <dbReference type="EMBL" id="OUL56023.1"/>
    </source>
</evidence>
<evidence type="ECO:0000256" key="1">
    <source>
        <dbReference type="SAM" id="Phobius"/>
    </source>
</evidence>
<dbReference type="EMBL" id="MWPV01000008">
    <property type="protein sequence ID" value="OUL56023.1"/>
    <property type="molecule type" value="Genomic_DNA"/>
</dbReference>
<accession>A0A244CM27</accession>
<protein>
    <submittedName>
        <fullName evidence="3">Rhodanese</fullName>
    </submittedName>
</protein>
<dbReference type="RefSeq" id="WP_086745942.1">
    <property type="nucleotide sequence ID" value="NZ_MWPV01000008.1"/>
</dbReference>
<feature type="transmembrane region" description="Helical" evidence="1">
    <location>
        <begin position="7"/>
        <end position="25"/>
    </location>
</feature>
<name>A0A244CM27_PSEDV</name>
<proteinExistence type="predicted"/>
<keyword evidence="1" id="KW-1133">Transmembrane helix</keyword>
<sequence length="62" mass="7192">MTVNDALRLIAGMMIIVSVLLSYFIHPYWVFFTLFIALNLIQSAFSKWCPMISFLRSLGFKD</sequence>
<comment type="caution">
    <text evidence="3">The sequence shown here is derived from an EMBL/GenBank/DDBJ whole genome shotgun (WGS) entry which is preliminary data.</text>
</comment>
<organism evidence="3 4">
    <name type="scientific">Pseudoalteromonas ulvae</name>
    <dbReference type="NCBI Taxonomy" id="107327"/>
    <lineage>
        <taxon>Bacteria</taxon>
        <taxon>Pseudomonadati</taxon>
        <taxon>Pseudomonadota</taxon>
        <taxon>Gammaproteobacteria</taxon>
        <taxon>Alteromonadales</taxon>
        <taxon>Pseudoalteromonadaceae</taxon>
        <taxon>Pseudoalteromonas</taxon>
    </lineage>
</organism>
<dbReference type="Gene3D" id="6.10.140.1340">
    <property type="match status" value="1"/>
</dbReference>
<reference evidence="3 4" key="1">
    <citation type="submission" date="2017-02" db="EMBL/GenBank/DDBJ databases">
        <title>Pseudoalteromonas ulvae TC14 Genome.</title>
        <authorList>
            <person name="Molmeret M."/>
        </authorList>
    </citation>
    <scope>NUCLEOTIDE SEQUENCE [LARGE SCALE GENOMIC DNA]</scope>
    <source>
        <strain evidence="3">TC14</strain>
    </source>
</reference>
<dbReference type="Proteomes" id="UP000194841">
    <property type="component" value="Unassembled WGS sequence"/>
</dbReference>
<evidence type="ECO:0000259" key="2">
    <source>
        <dbReference type="Pfam" id="PF11127"/>
    </source>
</evidence>
<dbReference type="OrthoDB" id="9799383at2"/>
<feature type="domain" description="Inner membrane protein YgaP-like transmembrane" evidence="2">
    <location>
        <begin position="2"/>
        <end position="56"/>
    </location>
</feature>
<keyword evidence="1" id="KW-0812">Transmembrane</keyword>
<dbReference type="AlphaFoldDB" id="A0A244CM27"/>
<gene>
    <name evidence="3" type="ORF">B1199_20180</name>
</gene>
<keyword evidence="1" id="KW-0472">Membrane</keyword>
<dbReference type="Pfam" id="PF11127">
    <property type="entry name" value="YgaP-like_TM"/>
    <property type="match status" value="1"/>
</dbReference>